<keyword evidence="3" id="KW-1185">Reference proteome</keyword>
<reference evidence="2 3" key="1">
    <citation type="submission" date="2014-04" db="EMBL/GenBank/DDBJ databases">
        <authorList>
            <consortium name="DOE Joint Genome Institute"/>
            <person name="Kuo A."/>
            <person name="Girlanda M."/>
            <person name="Perotto S."/>
            <person name="Kohler A."/>
            <person name="Nagy L.G."/>
            <person name="Floudas D."/>
            <person name="Copeland A."/>
            <person name="Barry K.W."/>
            <person name="Cichocki N."/>
            <person name="Veneault-Fourrey C."/>
            <person name="LaButti K."/>
            <person name="Lindquist E.A."/>
            <person name="Lipzen A."/>
            <person name="Lundell T."/>
            <person name="Morin E."/>
            <person name="Murat C."/>
            <person name="Sun H."/>
            <person name="Tunlid A."/>
            <person name="Henrissat B."/>
            <person name="Grigoriev I.V."/>
            <person name="Hibbett D.S."/>
            <person name="Martin F."/>
            <person name="Nordberg H.P."/>
            <person name="Cantor M.N."/>
            <person name="Hua S.X."/>
        </authorList>
    </citation>
    <scope>NUCLEOTIDE SEQUENCE [LARGE SCALE GENOMIC DNA]</scope>
    <source>
        <strain evidence="2 3">MUT 4182</strain>
    </source>
</reference>
<organism evidence="2 3">
    <name type="scientific">Tulasnella calospora MUT 4182</name>
    <dbReference type="NCBI Taxonomy" id="1051891"/>
    <lineage>
        <taxon>Eukaryota</taxon>
        <taxon>Fungi</taxon>
        <taxon>Dikarya</taxon>
        <taxon>Basidiomycota</taxon>
        <taxon>Agaricomycotina</taxon>
        <taxon>Agaricomycetes</taxon>
        <taxon>Cantharellales</taxon>
        <taxon>Tulasnellaceae</taxon>
        <taxon>Tulasnella</taxon>
    </lineage>
</organism>
<evidence type="ECO:0000313" key="2">
    <source>
        <dbReference type="EMBL" id="KIO22263.1"/>
    </source>
</evidence>
<feature type="compositionally biased region" description="Low complexity" evidence="1">
    <location>
        <begin position="372"/>
        <end position="384"/>
    </location>
</feature>
<feature type="compositionally biased region" description="Low complexity" evidence="1">
    <location>
        <begin position="176"/>
        <end position="191"/>
    </location>
</feature>
<proteinExistence type="predicted"/>
<protein>
    <submittedName>
        <fullName evidence="2">Uncharacterized protein</fullName>
    </submittedName>
</protein>
<evidence type="ECO:0000313" key="3">
    <source>
        <dbReference type="Proteomes" id="UP000054248"/>
    </source>
</evidence>
<feature type="region of interest" description="Disordered" evidence="1">
    <location>
        <begin position="366"/>
        <end position="387"/>
    </location>
</feature>
<accession>A0A0C3KLJ9</accession>
<reference evidence="3" key="2">
    <citation type="submission" date="2015-01" db="EMBL/GenBank/DDBJ databases">
        <title>Evolutionary Origins and Diversification of the Mycorrhizal Mutualists.</title>
        <authorList>
            <consortium name="DOE Joint Genome Institute"/>
            <consortium name="Mycorrhizal Genomics Consortium"/>
            <person name="Kohler A."/>
            <person name="Kuo A."/>
            <person name="Nagy L.G."/>
            <person name="Floudas D."/>
            <person name="Copeland A."/>
            <person name="Barry K.W."/>
            <person name="Cichocki N."/>
            <person name="Veneault-Fourrey C."/>
            <person name="LaButti K."/>
            <person name="Lindquist E.A."/>
            <person name="Lipzen A."/>
            <person name="Lundell T."/>
            <person name="Morin E."/>
            <person name="Murat C."/>
            <person name="Riley R."/>
            <person name="Ohm R."/>
            <person name="Sun H."/>
            <person name="Tunlid A."/>
            <person name="Henrissat B."/>
            <person name="Grigoriev I.V."/>
            <person name="Hibbett D.S."/>
            <person name="Martin F."/>
        </authorList>
    </citation>
    <scope>NUCLEOTIDE SEQUENCE [LARGE SCALE GENOMIC DNA]</scope>
    <source>
        <strain evidence="3">MUT 4182</strain>
    </source>
</reference>
<feature type="compositionally biased region" description="Polar residues" evidence="1">
    <location>
        <begin position="198"/>
        <end position="213"/>
    </location>
</feature>
<sequence>MFDVLGFVHNYFRESALPSALTRSPWTPHRLNSHKSRCPDCSCVTNREHSPLMHIPPELILYIALFVPKRYEPRRNQDDHTATLAKSDLTALATVSKSLRQVLLPILFADVNAHSSSRLTALSRAPDHILGLVRTFTVQLDLDFYETWIWSLDHKAGRSSSSSAAAAAAGKINPSAQAFNSPASSSSSASPKRLQSGPGATTNHQHARSRSTSDPVYALASILVRTAPTLRTFRFVMHSRPTSSGSAWSQFPRPGMAGIPFAGDVVAAMESFILATNTTTIPAGSDTTNGLCFPELRNLNLDGTADIQPFLALTPNLTSLRLRIPEGFNAVDCGRIIHSLPLVPNLRQLEMWVWELAAAQAGLKSTASANDNTTTPSQTTPNQTEVDSTQLIQRERVRLLGLIGQACPNLEWLGFQTRSFDYADGGMGLRVVGEKGFDWKVSTTSIPHLPPSSSPYPRQSVPSSASTVTILVSSPFSRSHAQPVLISV</sequence>
<dbReference type="Proteomes" id="UP000054248">
    <property type="component" value="Unassembled WGS sequence"/>
</dbReference>
<dbReference type="HOGENOM" id="CLU_559214_0_0_1"/>
<dbReference type="EMBL" id="KN823114">
    <property type="protein sequence ID" value="KIO22263.1"/>
    <property type="molecule type" value="Genomic_DNA"/>
</dbReference>
<evidence type="ECO:0000256" key="1">
    <source>
        <dbReference type="SAM" id="MobiDB-lite"/>
    </source>
</evidence>
<dbReference type="AlphaFoldDB" id="A0A0C3KLJ9"/>
<name>A0A0C3KLJ9_9AGAM</name>
<dbReference type="OrthoDB" id="3220722at2759"/>
<gene>
    <name evidence="2" type="ORF">M407DRAFT_119527</name>
</gene>
<feature type="region of interest" description="Disordered" evidence="1">
    <location>
        <begin position="176"/>
        <end position="213"/>
    </location>
</feature>